<feature type="domain" description="Alpha-type protein kinase" evidence="4">
    <location>
        <begin position="1"/>
        <end position="137"/>
    </location>
</feature>
<evidence type="ECO:0000313" key="6">
    <source>
        <dbReference type="Proteomes" id="UP000054279"/>
    </source>
</evidence>
<evidence type="ECO:0000256" key="2">
    <source>
        <dbReference type="ARBA" id="ARBA00022679"/>
    </source>
</evidence>
<reference evidence="5 6" key="1">
    <citation type="submission" date="2014-06" db="EMBL/GenBank/DDBJ databases">
        <title>Evolutionary Origins and Diversification of the Mycorrhizal Mutualists.</title>
        <authorList>
            <consortium name="DOE Joint Genome Institute"/>
            <consortium name="Mycorrhizal Genomics Consortium"/>
            <person name="Kohler A."/>
            <person name="Kuo A."/>
            <person name="Nagy L.G."/>
            <person name="Floudas D."/>
            <person name="Copeland A."/>
            <person name="Barry K.W."/>
            <person name="Cichocki N."/>
            <person name="Veneault-Fourrey C."/>
            <person name="LaButti K."/>
            <person name="Lindquist E.A."/>
            <person name="Lipzen A."/>
            <person name="Lundell T."/>
            <person name="Morin E."/>
            <person name="Murat C."/>
            <person name="Riley R."/>
            <person name="Ohm R."/>
            <person name="Sun H."/>
            <person name="Tunlid A."/>
            <person name="Henrissat B."/>
            <person name="Grigoriev I.V."/>
            <person name="Hibbett D.S."/>
            <person name="Martin F."/>
        </authorList>
    </citation>
    <scope>NUCLEOTIDE SEQUENCE [LARGE SCALE GENOMIC DNA]</scope>
    <source>
        <strain evidence="5 6">SS14</strain>
    </source>
</reference>
<dbReference type="GO" id="GO:0005524">
    <property type="term" value="F:ATP binding"/>
    <property type="evidence" value="ECO:0007669"/>
    <property type="project" value="InterPro"/>
</dbReference>
<protein>
    <recommendedName>
        <fullName evidence="4">Alpha-type protein kinase domain-containing protein</fullName>
    </recommendedName>
</protein>
<evidence type="ECO:0000313" key="5">
    <source>
        <dbReference type="EMBL" id="KIJ32594.1"/>
    </source>
</evidence>
<dbReference type="Gene3D" id="3.20.200.10">
    <property type="entry name" value="MHCK/EF2 kinase"/>
    <property type="match status" value="1"/>
</dbReference>
<dbReference type="EMBL" id="KN837225">
    <property type="protein sequence ID" value="KIJ32594.1"/>
    <property type="molecule type" value="Genomic_DNA"/>
</dbReference>
<dbReference type="SUPFAM" id="SSF56112">
    <property type="entry name" value="Protein kinase-like (PK-like)"/>
    <property type="match status" value="1"/>
</dbReference>
<feature type="non-terminal residue" evidence="5">
    <location>
        <position position="151"/>
    </location>
</feature>
<organism evidence="5 6">
    <name type="scientific">Sphaerobolus stellatus (strain SS14)</name>
    <dbReference type="NCBI Taxonomy" id="990650"/>
    <lineage>
        <taxon>Eukaryota</taxon>
        <taxon>Fungi</taxon>
        <taxon>Dikarya</taxon>
        <taxon>Basidiomycota</taxon>
        <taxon>Agaricomycotina</taxon>
        <taxon>Agaricomycetes</taxon>
        <taxon>Phallomycetidae</taxon>
        <taxon>Geastrales</taxon>
        <taxon>Sphaerobolaceae</taxon>
        <taxon>Sphaerobolus</taxon>
    </lineage>
</organism>
<dbReference type="OrthoDB" id="301415at2759"/>
<dbReference type="Proteomes" id="UP000054279">
    <property type="component" value="Unassembled WGS sequence"/>
</dbReference>
<proteinExistence type="predicted"/>
<evidence type="ECO:0000256" key="3">
    <source>
        <dbReference type="ARBA" id="ARBA00022777"/>
    </source>
</evidence>
<sequence>VPSICYVNSALITVHAPTTLKPNNKIYLLAEDFIEDTFTKYMNNIEPTLFDDLEGVDPDIGQFLIFLQHLQWHITEGTIFLNDFQGGQEILTDCQCITKPSLGDTLFGLGNLTTAWYRFPLAHKCNFFCIAFKLSPPESQGTTSRISPDIE</sequence>
<accession>A0A0C9UCZ4</accession>
<keyword evidence="6" id="KW-1185">Reference proteome</keyword>
<keyword evidence="1" id="KW-0723">Serine/threonine-protein kinase</keyword>
<dbReference type="GO" id="GO:0004674">
    <property type="term" value="F:protein serine/threonine kinase activity"/>
    <property type="evidence" value="ECO:0007669"/>
    <property type="project" value="UniProtKB-KW"/>
</dbReference>
<evidence type="ECO:0000256" key="1">
    <source>
        <dbReference type="ARBA" id="ARBA00022527"/>
    </source>
</evidence>
<dbReference type="InterPro" id="IPR004166">
    <property type="entry name" value="a-kinase_dom"/>
</dbReference>
<dbReference type="HOGENOM" id="CLU_145795_0_0_1"/>
<keyword evidence="2" id="KW-0808">Transferase</keyword>
<dbReference type="Pfam" id="PF02816">
    <property type="entry name" value="Alpha_kinase"/>
    <property type="match status" value="1"/>
</dbReference>
<dbReference type="AlphaFoldDB" id="A0A0C9UCZ4"/>
<dbReference type="InterPro" id="IPR011009">
    <property type="entry name" value="Kinase-like_dom_sf"/>
</dbReference>
<evidence type="ECO:0000259" key="4">
    <source>
        <dbReference type="PROSITE" id="PS51158"/>
    </source>
</evidence>
<feature type="non-terminal residue" evidence="5">
    <location>
        <position position="1"/>
    </location>
</feature>
<name>A0A0C9UCZ4_SPHS4</name>
<gene>
    <name evidence="5" type="ORF">M422DRAFT_143487</name>
</gene>
<dbReference type="PROSITE" id="PS51158">
    <property type="entry name" value="ALPHA_KINASE"/>
    <property type="match status" value="1"/>
</dbReference>
<keyword evidence="3" id="KW-0418">Kinase</keyword>